<accession>A0A1M4ZBP8</accession>
<protein>
    <recommendedName>
        <fullName evidence="4">General stress protein 17M-like domain-containing protein</fullName>
    </recommendedName>
</protein>
<organism evidence="2 3">
    <name type="scientific">Cnuella takakiae</name>
    <dbReference type="NCBI Taxonomy" id="1302690"/>
    <lineage>
        <taxon>Bacteria</taxon>
        <taxon>Pseudomonadati</taxon>
        <taxon>Bacteroidota</taxon>
        <taxon>Chitinophagia</taxon>
        <taxon>Chitinophagales</taxon>
        <taxon>Chitinophagaceae</taxon>
        <taxon>Cnuella</taxon>
    </lineage>
</organism>
<dbReference type="STRING" id="1302690.BUE76_22020"/>
<evidence type="ECO:0000313" key="3">
    <source>
        <dbReference type="Proteomes" id="UP000184368"/>
    </source>
</evidence>
<dbReference type="AlphaFoldDB" id="A0A1M4ZBP8"/>
<evidence type="ECO:0008006" key="4">
    <source>
        <dbReference type="Google" id="ProtNLM"/>
    </source>
</evidence>
<dbReference type="OrthoDB" id="581516at2"/>
<evidence type="ECO:0000256" key="1">
    <source>
        <dbReference type="SAM" id="MobiDB-lite"/>
    </source>
</evidence>
<sequence>MAQTVIGFFKDPADAHKAVECLNEKGISQQFVDVSKGEYLDGTADSEGRNTNKFTDLFNKLFGHDSDDAKRYSTIVQTNVTLVTVHASSNDLAEAASDILDDCGAIDVDEHGSGNEAISQEDSTFGATGSDHLTLAGSSTAGSGGIKRRSRIVDQYLDENSRLRM</sequence>
<evidence type="ECO:0000313" key="2">
    <source>
        <dbReference type="EMBL" id="SHF15460.1"/>
    </source>
</evidence>
<dbReference type="EMBL" id="FQUO01000005">
    <property type="protein sequence ID" value="SHF15460.1"/>
    <property type="molecule type" value="Genomic_DNA"/>
</dbReference>
<keyword evidence="3" id="KW-1185">Reference proteome</keyword>
<dbReference type="RefSeq" id="WP_073041899.1">
    <property type="nucleotide sequence ID" value="NZ_FQUO01000005.1"/>
</dbReference>
<feature type="region of interest" description="Disordered" evidence="1">
    <location>
        <begin position="112"/>
        <end position="131"/>
    </location>
</feature>
<reference evidence="2 3" key="1">
    <citation type="submission" date="2016-11" db="EMBL/GenBank/DDBJ databases">
        <authorList>
            <person name="Jaros S."/>
            <person name="Januszkiewicz K."/>
            <person name="Wedrychowicz H."/>
        </authorList>
    </citation>
    <scope>NUCLEOTIDE SEQUENCE [LARGE SCALE GENOMIC DNA]</scope>
    <source>
        <strain evidence="2 3">DSM 26897</strain>
    </source>
</reference>
<proteinExistence type="predicted"/>
<name>A0A1M4ZBP8_9BACT</name>
<dbReference type="Proteomes" id="UP000184368">
    <property type="component" value="Unassembled WGS sequence"/>
</dbReference>
<feature type="compositionally biased region" description="Polar residues" evidence="1">
    <location>
        <begin position="116"/>
        <end position="127"/>
    </location>
</feature>
<gene>
    <name evidence="2" type="ORF">SAMN05444008_105164</name>
</gene>